<dbReference type="PANTHER" id="PTHR36528:SF1">
    <property type="entry name" value="CRISPR SYSTEM SINGLE-STRAND-SPECIFIC DEOXYRIBONUCLEASE CAS10_CSM1 (SUBTYPE III-A)"/>
    <property type="match status" value="1"/>
</dbReference>
<dbReference type="GeneID" id="70581293"/>
<dbReference type="EMBL" id="AP024085">
    <property type="protein sequence ID" value="BCL59151.1"/>
    <property type="molecule type" value="Genomic_DNA"/>
</dbReference>
<dbReference type="InterPro" id="IPR013408">
    <property type="entry name" value="Cas10/Csm1"/>
</dbReference>
<dbReference type="PROSITE" id="PS50887">
    <property type="entry name" value="GGDEF"/>
    <property type="match status" value="1"/>
</dbReference>
<dbReference type="GO" id="GO:0004527">
    <property type="term" value="F:exonuclease activity"/>
    <property type="evidence" value="ECO:0007669"/>
    <property type="project" value="UniProtKB-KW"/>
</dbReference>
<dbReference type="EMBL" id="PYLQ01000002">
    <property type="protein sequence ID" value="PST43014.1"/>
    <property type="molecule type" value="Genomic_DNA"/>
</dbReference>
<evidence type="ECO:0000313" key="13">
    <source>
        <dbReference type="EMBL" id="BCL59151.1"/>
    </source>
</evidence>
<dbReference type="Gene3D" id="1.10.3210.10">
    <property type="entry name" value="Hypothetical protein af1432"/>
    <property type="match status" value="1"/>
</dbReference>
<evidence type="ECO:0000256" key="4">
    <source>
        <dbReference type="ARBA" id="ARBA00022722"/>
    </source>
</evidence>
<dbReference type="SUPFAM" id="SSF109604">
    <property type="entry name" value="HD-domain/PDEase-like"/>
    <property type="match status" value="1"/>
</dbReference>
<evidence type="ECO:0000256" key="1">
    <source>
        <dbReference type="ARBA" id="ARBA00005700"/>
    </source>
</evidence>
<dbReference type="GO" id="GO:0004519">
    <property type="term" value="F:endonuclease activity"/>
    <property type="evidence" value="ECO:0007669"/>
    <property type="project" value="UniProtKB-KW"/>
</dbReference>
<keyword evidence="6" id="KW-0255">Endonuclease</keyword>
<evidence type="ECO:0000256" key="5">
    <source>
        <dbReference type="ARBA" id="ARBA00022741"/>
    </source>
</evidence>
<dbReference type="InterPro" id="IPR043128">
    <property type="entry name" value="Rev_trsase/Diguanyl_cyclase"/>
</dbReference>
<organism evidence="14 15">
    <name type="scientific">Faecalibacillus intestinalis</name>
    <dbReference type="NCBI Taxonomy" id="1982626"/>
    <lineage>
        <taxon>Bacteria</taxon>
        <taxon>Bacillati</taxon>
        <taxon>Bacillota</taxon>
        <taxon>Erysipelotrichia</taxon>
        <taxon>Erysipelotrichales</taxon>
        <taxon>Coprobacillaceae</taxon>
        <taxon>Faecalibacillus</taxon>
    </lineage>
</organism>
<dbReference type="Pfam" id="PF18211">
    <property type="entry name" value="Csm1_B"/>
    <property type="match status" value="1"/>
</dbReference>
<dbReference type="Proteomes" id="UP000240974">
    <property type="component" value="Unassembled WGS sequence"/>
</dbReference>
<evidence type="ECO:0000256" key="11">
    <source>
        <dbReference type="ARBA" id="ARBA00032922"/>
    </source>
</evidence>
<dbReference type="Gene3D" id="3.30.70.270">
    <property type="match status" value="1"/>
</dbReference>
<gene>
    <name evidence="14" type="primary">cas10</name>
    <name evidence="14" type="ORF">C7U54_02450</name>
    <name evidence="13" type="ORF">Fi14EGH31_28630</name>
</gene>
<dbReference type="InterPro" id="IPR054767">
    <property type="entry name" value="Cas10-Cmr2_palm2"/>
</dbReference>
<dbReference type="Proteomes" id="UP000593842">
    <property type="component" value="Chromosome"/>
</dbReference>
<dbReference type="PANTHER" id="PTHR36528">
    <property type="entry name" value="CRISPR SYSTEM SINGLE-STRAND-SPECIFIC DEOXYRIBONUCLEASE CAS10/CSM1 (SUBTYPE III-A)"/>
    <property type="match status" value="1"/>
</dbReference>
<keyword evidence="9" id="KW-0067">ATP-binding</keyword>
<dbReference type="KEGG" id="fit:Fi14EGH31_28630"/>
<evidence type="ECO:0000256" key="2">
    <source>
        <dbReference type="ARBA" id="ARBA00014333"/>
    </source>
</evidence>
<proteinExistence type="inferred from homology"/>
<evidence type="ECO:0000256" key="9">
    <source>
        <dbReference type="ARBA" id="ARBA00022840"/>
    </source>
</evidence>
<accession>A0A2T3G648</accession>
<dbReference type="InterPro" id="IPR041062">
    <property type="entry name" value="Csm1_B"/>
</dbReference>
<evidence type="ECO:0000256" key="6">
    <source>
        <dbReference type="ARBA" id="ARBA00022759"/>
    </source>
</evidence>
<keyword evidence="8" id="KW-0269">Exonuclease</keyword>
<keyword evidence="3" id="KW-0808">Transferase</keyword>
<keyword evidence="7" id="KW-0378">Hydrolase</keyword>
<dbReference type="GO" id="GO:0051607">
    <property type="term" value="P:defense response to virus"/>
    <property type="evidence" value="ECO:0007669"/>
    <property type="project" value="UniProtKB-KW"/>
</dbReference>
<name>A0A2T3G648_9FIRM</name>
<dbReference type="GO" id="GO:0016740">
    <property type="term" value="F:transferase activity"/>
    <property type="evidence" value="ECO:0007669"/>
    <property type="project" value="UniProtKB-KW"/>
</dbReference>
<dbReference type="AlphaFoldDB" id="A0A2T3G648"/>
<evidence type="ECO:0000313" key="15">
    <source>
        <dbReference type="Proteomes" id="UP000240974"/>
    </source>
</evidence>
<keyword evidence="5" id="KW-0547">Nucleotide-binding</keyword>
<dbReference type="InterPro" id="IPR052117">
    <property type="entry name" value="Cas10/Csm1_subtype-III-A"/>
</dbReference>
<keyword evidence="15" id="KW-1185">Reference proteome</keyword>
<comment type="similarity">
    <text evidence="1">Belongs to the CRISPR-associated Cas10/Csm1 family.</text>
</comment>
<feature type="domain" description="GGDEF" evidence="12">
    <location>
        <begin position="513"/>
        <end position="670"/>
    </location>
</feature>
<sequence>MNNLNIAYAALLHDIGKFYQRTTKISLLNSQEIASTPIHANGYHTHIHSGYTAKFFHDYLHLNDQLEKASSGHHINEVDEFDSIIRDADRIASKIDRNDENFDFEENHKKTRYQYITSRLSSIMGNIDFGQTIYDSKFKLTSIDQCMNPCRNNIEQNTIESIEEYKKLFAQFIEEIKFDNLLIGKPTPYKYHRMYSLLYKYTTLIPSSTYETNNQTVSLFDHLKLTTAIASCLSQNNCNNFYMLEFDVSGIQSFIYKITEGSKTKTNIAKSLRGRSAFVTLITNAITYTILDKFKLTQANIIFNTGGGALLLLPYLDDTEKIIHNTFNTITKELYKRFNTSLSVVYAIEKVDKFELSNFKTEKALALKTKLEEYKLKKFYPLINNDFCVEHLEDKEICELCGQNYVKKDHKCQNCLDILNISDYYTKHDKFTILYSNLDYNNCLMDLGFIKIYFFEKIPHELINKNDFYYIDAVNHFEAGNVKLLANLVPKENNTILNFENITKTLDKSYGDEKLGVLKMDVDNLGAIFAFGLKQGKNNDVTLQRSLSKYLTLSRFIELFFGYKLKQICLDLSKKLQNKNENIFYINYAGGDDLVILGPIYGILQLANKIHIEFKEFVQNPNITLSAGIHIQNPKKPIRFGIKMADNALEASKSYVKDNRSKNAITIMNSTFSFEELPNILNKIETYRGYLNDKTNPLSRTGFYNIMSHMDNKTLDEYYSTIPIIQYSLYRQIDNSHETLRKKILQDLTTLKTDEEINKQVTIMKLVILFTREVN</sequence>
<evidence type="ECO:0000256" key="8">
    <source>
        <dbReference type="ARBA" id="ARBA00022839"/>
    </source>
</evidence>
<reference evidence="14 15" key="1">
    <citation type="journal article" date="2019" name="Int. J. Syst. Evol. Microbiol.">
        <title>Faecalibacillus intestinalis gen. nov., sp. nov. and Faecalibacillus faecis sp. nov., isolated from human faeces.</title>
        <authorList>
            <person name="Seo B."/>
            <person name="Jeon K."/>
            <person name="Baek I."/>
            <person name="Lee Y.M."/>
            <person name="Baek K."/>
            <person name="Ko G."/>
        </authorList>
    </citation>
    <scope>NUCLEOTIDE SEQUENCE [LARGE SCALE GENOMIC DNA]</scope>
    <source>
        <strain evidence="14 15">SNUG30099</strain>
    </source>
</reference>
<reference evidence="13" key="2">
    <citation type="journal article" date="2020" name="Microbiol. Resour. Announc.">
        <title>Complete Genome Sequence of Faecalibacillus intestinalis JCM 34082, Isolated from Feces from a Healthy Japanese Female.</title>
        <authorList>
            <person name="Sakamoto M."/>
            <person name="Ikeyama N."/>
            <person name="Toyoda A."/>
            <person name="Murakami T."/>
            <person name="Mori H."/>
            <person name="Ohkuma M."/>
        </authorList>
    </citation>
    <scope>NUCLEOTIDE SEQUENCE</scope>
    <source>
        <strain evidence="13">14EGH31</strain>
    </source>
</reference>
<dbReference type="NCBIfam" id="TIGR02578">
    <property type="entry name" value="cas_TM1811_Csm1"/>
    <property type="match status" value="1"/>
</dbReference>
<dbReference type="RefSeq" id="WP_022002448.1">
    <property type="nucleotide sequence ID" value="NZ_AP024085.1"/>
</dbReference>
<keyword evidence="10" id="KW-0051">Antiviral defense</keyword>
<evidence type="ECO:0000256" key="7">
    <source>
        <dbReference type="ARBA" id="ARBA00022801"/>
    </source>
</evidence>
<dbReference type="InterPro" id="IPR000160">
    <property type="entry name" value="GGDEF_dom"/>
</dbReference>
<evidence type="ECO:0000259" key="12">
    <source>
        <dbReference type="PROSITE" id="PS50887"/>
    </source>
</evidence>
<evidence type="ECO:0000256" key="10">
    <source>
        <dbReference type="ARBA" id="ARBA00023118"/>
    </source>
</evidence>
<keyword evidence="4" id="KW-0540">Nuclease</keyword>
<evidence type="ECO:0000256" key="3">
    <source>
        <dbReference type="ARBA" id="ARBA00022679"/>
    </source>
</evidence>
<evidence type="ECO:0000313" key="14">
    <source>
        <dbReference type="EMBL" id="PST43014.1"/>
    </source>
</evidence>
<dbReference type="GO" id="GO:0005524">
    <property type="term" value="F:ATP binding"/>
    <property type="evidence" value="ECO:0007669"/>
    <property type="project" value="UniProtKB-KW"/>
</dbReference>
<dbReference type="Pfam" id="PF22335">
    <property type="entry name" value="Cas10-Cmr2_palm2"/>
    <property type="match status" value="1"/>
</dbReference>
<protein>
    <recommendedName>
        <fullName evidence="2">CRISPR system single-strand-specific deoxyribonuclease Cas10/Csm1 (subtype III-A)</fullName>
    </recommendedName>
    <alternativeName>
        <fullName evidence="11">Cyclic oligoadenylate synthase</fullName>
    </alternativeName>
</protein>